<comment type="similarity">
    <text evidence="3">Belongs to the prokaryotic molybdopterin-containing oxidoreductase family.</text>
</comment>
<keyword evidence="8" id="KW-0408">Iron</keyword>
<name>A0ABP8YW23_9ACTN</name>
<gene>
    <name evidence="12" type="ORF">GCM10023350_24690</name>
</gene>
<dbReference type="InterPro" id="IPR010046">
    <property type="entry name" value="Mopterin_OxRdtse_a_bac"/>
</dbReference>
<comment type="cofactor">
    <cofactor evidence="2">
        <name>[4Fe-4S] cluster</name>
        <dbReference type="ChEBI" id="CHEBI:49883"/>
    </cofactor>
</comment>
<dbReference type="InterPro" id="IPR041953">
    <property type="entry name" value="YdeP_MopB"/>
</dbReference>
<evidence type="ECO:0000256" key="7">
    <source>
        <dbReference type="ARBA" id="ARBA00023002"/>
    </source>
</evidence>
<protein>
    <submittedName>
        <fullName evidence="12">FdhF/YdeP family oxidoreductase</fullName>
    </submittedName>
</protein>
<keyword evidence="7" id="KW-0560">Oxidoreductase</keyword>
<reference evidence="13" key="1">
    <citation type="journal article" date="2019" name="Int. J. Syst. Evol. Microbiol.">
        <title>The Global Catalogue of Microorganisms (GCM) 10K type strain sequencing project: providing services to taxonomists for standard genome sequencing and annotation.</title>
        <authorList>
            <consortium name="The Broad Institute Genomics Platform"/>
            <consortium name="The Broad Institute Genome Sequencing Center for Infectious Disease"/>
            <person name="Wu L."/>
            <person name="Ma J."/>
        </authorList>
    </citation>
    <scope>NUCLEOTIDE SEQUENCE [LARGE SCALE GENOMIC DNA]</scope>
    <source>
        <strain evidence="13">JCM 18532</strain>
    </source>
</reference>
<dbReference type="InterPro" id="IPR050123">
    <property type="entry name" value="Prok_molybdopt-oxidoreductase"/>
</dbReference>
<comment type="caution">
    <text evidence="12">The sequence shown here is derived from an EMBL/GenBank/DDBJ whole genome shotgun (WGS) entry which is preliminary data.</text>
</comment>
<dbReference type="Gene3D" id="3.40.228.10">
    <property type="entry name" value="Dimethylsulfoxide Reductase, domain 2"/>
    <property type="match status" value="1"/>
</dbReference>
<evidence type="ECO:0000256" key="2">
    <source>
        <dbReference type="ARBA" id="ARBA00001966"/>
    </source>
</evidence>
<accession>A0ABP8YW23</accession>
<comment type="cofactor">
    <cofactor evidence="1">
        <name>Mo-bis(molybdopterin guanine dinucleotide)</name>
        <dbReference type="ChEBI" id="CHEBI:60539"/>
    </cofactor>
</comment>
<evidence type="ECO:0000256" key="9">
    <source>
        <dbReference type="ARBA" id="ARBA00023014"/>
    </source>
</evidence>
<dbReference type="CDD" id="cd02787">
    <property type="entry name" value="MopB_CT_ydeP"/>
    <property type="match status" value="1"/>
</dbReference>
<keyword evidence="13" id="KW-1185">Reference proteome</keyword>
<dbReference type="RefSeq" id="WP_345527077.1">
    <property type="nucleotide sequence ID" value="NZ_BAABKN010000014.1"/>
</dbReference>
<dbReference type="PANTHER" id="PTHR43105">
    <property type="entry name" value="RESPIRATORY NITRATE REDUCTASE"/>
    <property type="match status" value="1"/>
</dbReference>
<keyword evidence="4" id="KW-0004">4Fe-4S</keyword>
<dbReference type="NCBIfam" id="TIGR01701">
    <property type="entry name" value="Fdhalpha-like"/>
    <property type="match status" value="1"/>
</dbReference>
<proteinExistence type="inferred from homology"/>
<dbReference type="PANTHER" id="PTHR43105:SF4">
    <property type="entry name" value="PROTEIN YDEP"/>
    <property type="match status" value="1"/>
</dbReference>
<dbReference type="Pfam" id="PF00384">
    <property type="entry name" value="Molybdopterin"/>
    <property type="match status" value="1"/>
</dbReference>
<evidence type="ECO:0000256" key="5">
    <source>
        <dbReference type="ARBA" id="ARBA00022505"/>
    </source>
</evidence>
<feature type="domain" description="Molybdopterin dinucleotide-binding" evidence="11">
    <location>
        <begin position="644"/>
        <end position="701"/>
    </location>
</feature>
<feature type="domain" description="Molybdopterin oxidoreductase" evidence="10">
    <location>
        <begin position="122"/>
        <end position="492"/>
    </location>
</feature>
<dbReference type="Pfam" id="PF01568">
    <property type="entry name" value="Molydop_binding"/>
    <property type="match status" value="1"/>
</dbReference>
<evidence type="ECO:0000256" key="3">
    <source>
        <dbReference type="ARBA" id="ARBA00010312"/>
    </source>
</evidence>
<dbReference type="SUPFAM" id="SSF53706">
    <property type="entry name" value="Formate dehydrogenase/DMSO reductase, domains 1-3"/>
    <property type="match status" value="1"/>
</dbReference>
<dbReference type="InterPro" id="IPR037951">
    <property type="entry name" value="MopB_CT_YdeP"/>
</dbReference>
<keyword evidence="6" id="KW-0479">Metal-binding</keyword>
<evidence type="ECO:0000313" key="12">
    <source>
        <dbReference type="EMBL" id="GAA4739336.1"/>
    </source>
</evidence>
<dbReference type="Gene3D" id="3.40.50.740">
    <property type="match status" value="1"/>
</dbReference>
<dbReference type="Proteomes" id="UP001499882">
    <property type="component" value="Unassembled WGS sequence"/>
</dbReference>
<evidence type="ECO:0000256" key="6">
    <source>
        <dbReference type="ARBA" id="ARBA00022723"/>
    </source>
</evidence>
<evidence type="ECO:0000256" key="4">
    <source>
        <dbReference type="ARBA" id="ARBA00022485"/>
    </source>
</evidence>
<keyword evidence="5" id="KW-0500">Molybdenum</keyword>
<dbReference type="PIRSF" id="PIRSF000144">
    <property type="entry name" value="CbbBc"/>
    <property type="match status" value="1"/>
</dbReference>
<dbReference type="EMBL" id="BAABKN010000014">
    <property type="protein sequence ID" value="GAA4739336.1"/>
    <property type="molecule type" value="Genomic_DNA"/>
</dbReference>
<dbReference type="CDD" id="cd02767">
    <property type="entry name" value="MopB_ydeP"/>
    <property type="match status" value="1"/>
</dbReference>
<evidence type="ECO:0000259" key="10">
    <source>
        <dbReference type="Pfam" id="PF00384"/>
    </source>
</evidence>
<evidence type="ECO:0000259" key="11">
    <source>
        <dbReference type="Pfam" id="PF01568"/>
    </source>
</evidence>
<dbReference type="SUPFAM" id="SSF50692">
    <property type="entry name" value="ADC-like"/>
    <property type="match status" value="1"/>
</dbReference>
<evidence type="ECO:0000256" key="8">
    <source>
        <dbReference type="ARBA" id="ARBA00023004"/>
    </source>
</evidence>
<evidence type="ECO:0000256" key="1">
    <source>
        <dbReference type="ARBA" id="ARBA00001942"/>
    </source>
</evidence>
<organism evidence="12 13">
    <name type="scientific">Nocardioides endophyticus</name>
    <dbReference type="NCBI Taxonomy" id="1353775"/>
    <lineage>
        <taxon>Bacteria</taxon>
        <taxon>Bacillati</taxon>
        <taxon>Actinomycetota</taxon>
        <taxon>Actinomycetes</taxon>
        <taxon>Propionibacteriales</taxon>
        <taxon>Nocardioidaceae</taxon>
        <taxon>Nocardioides</taxon>
    </lineage>
</organism>
<dbReference type="InterPro" id="IPR006656">
    <property type="entry name" value="Mopterin_OxRdtase"/>
</dbReference>
<keyword evidence="9" id="KW-0411">Iron-sulfur</keyword>
<evidence type="ECO:0000313" key="13">
    <source>
        <dbReference type="Proteomes" id="UP001499882"/>
    </source>
</evidence>
<dbReference type="InterPro" id="IPR009010">
    <property type="entry name" value="Asp_de-COase-like_dom_sf"/>
</dbReference>
<sequence length="788" mass="85679">MTRRAPQHDVDGHRLEVEAPKESAAGVPAVAIAMKLAVEQMGVRRTAQTLLRLNQADGFDCQGCAWPDPDPSHRHTAEFCENGAKAVTEEATLRRVDRSFFVEHSIDDLRDKTDYWLGQQGRITEPMVLRAGSTHYEPIAWDQAFELMGGLLNGLASPDEAVFYTSGKVSNEAAFAYQLFARAYGTNNLPDCSNMCHESSGVGLAETIGIGKGSVSLEDIHDAKLIVVAGQNPGTNHPRMLSALEIAKQRGAKIISINPLREAGLVRFKNPQKVRGLAGHGTALSDLHLPVRINGDLALFQAIGSLLLEWDAVDHDFIAEYTHGFEEWAAHVRKLDWDAVRRATGLERSEIVAAARMFQESDATVVCWAMGITQHRNAVATVKEIVNVVLLQGNIGKPGAGLCPVRGHSNVQGDRTMGIWERAPEHFLDALQQEFGFDPPREHGLDTVKSIEALRDGKAKVFIGMGGNFVSAAPDTEVTEQAMRNADLTVHVSTKLNRSHVVTGREALILPAMGRSERDLTGGRLQRVTVEDSMSAVHASHGPLKPASPYLKSEVDIICSLAIATLGDRHGIPWDEFRSDYTEIRHRIAKVVPGCAAYDEKVSRPGGFVLPHPPRDSRTFDTEVGKAVFTASPTDVLHVPEGRLLLQTLRSHDQFNTTIYGLDDRYRGIKNGRRVVFVHPDDIAALGLSDGSVVDLVSEWSDGSERRAPDFRVVPYDQPRGCAAAYYPETNPLIPLGSVAIGSNCPTSKSVIVRLESPGTDQGLAVASDAGSVTAGDAKRTVQPEHLG</sequence>
<dbReference type="InterPro" id="IPR006657">
    <property type="entry name" value="MoPterin_dinucl-bd_dom"/>
</dbReference>